<gene>
    <name evidence="1" type="ORF">DCAR_019678</name>
</gene>
<evidence type="ECO:0000313" key="1">
    <source>
        <dbReference type="EMBL" id="KZM96436.1"/>
    </source>
</evidence>
<dbReference type="AlphaFoldDB" id="A0A164ZUP9"/>
<comment type="caution">
    <text evidence="1">The sequence shown here is derived from an EMBL/GenBank/DDBJ whole genome shotgun (WGS) entry which is preliminary data.</text>
</comment>
<dbReference type="EMBL" id="LNRQ01000005">
    <property type="protein sequence ID" value="KZM96436.1"/>
    <property type="molecule type" value="Genomic_DNA"/>
</dbReference>
<sequence length="56" mass="6113">MKEFTSTGSSCLSNISPEGTLIKQDSNGTGAATYSMLEDWTGMDREKAKEYIISCQ</sequence>
<protein>
    <submittedName>
        <fullName evidence="1">Uncharacterized protein</fullName>
    </submittedName>
</protein>
<accession>A0A164ZUP9</accession>
<reference evidence="1" key="1">
    <citation type="journal article" date="2016" name="Nat. Genet.">
        <title>A high-quality carrot genome assembly provides new insights into carotenoid accumulation and asterid genome evolution.</title>
        <authorList>
            <person name="Iorizzo M."/>
            <person name="Ellison S."/>
            <person name="Senalik D."/>
            <person name="Zeng P."/>
            <person name="Satapoomin P."/>
            <person name="Huang J."/>
            <person name="Bowman M."/>
            <person name="Iovene M."/>
            <person name="Sanseverino W."/>
            <person name="Cavagnaro P."/>
            <person name="Yildiz M."/>
            <person name="Macko-Podgorni A."/>
            <person name="Moranska E."/>
            <person name="Grzebelus E."/>
            <person name="Grzebelus D."/>
            <person name="Ashrafi H."/>
            <person name="Zheng Z."/>
            <person name="Cheng S."/>
            <person name="Spooner D."/>
            <person name="Van Deynze A."/>
            <person name="Simon P."/>
        </authorList>
    </citation>
    <scope>NUCLEOTIDE SEQUENCE [LARGE SCALE GENOMIC DNA]</scope>
    <source>
        <tissue evidence="1">Leaf</tissue>
    </source>
</reference>
<name>A0A164ZUP9_DAUCS</name>
<proteinExistence type="predicted"/>
<organism evidence="1">
    <name type="scientific">Daucus carota subsp. sativus</name>
    <name type="common">Carrot</name>
    <dbReference type="NCBI Taxonomy" id="79200"/>
    <lineage>
        <taxon>Eukaryota</taxon>
        <taxon>Viridiplantae</taxon>
        <taxon>Streptophyta</taxon>
        <taxon>Embryophyta</taxon>
        <taxon>Tracheophyta</taxon>
        <taxon>Spermatophyta</taxon>
        <taxon>Magnoliopsida</taxon>
        <taxon>eudicotyledons</taxon>
        <taxon>Gunneridae</taxon>
        <taxon>Pentapetalae</taxon>
        <taxon>asterids</taxon>
        <taxon>campanulids</taxon>
        <taxon>Apiales</taxon>
        <taxon>Apiaceae</taxon>
        <taxon>Apioideae</taxon>
        <taxon>Scandiceae</taxon>
        <taxon>Daucinae</taxon>
        <taxon>Daucus</taxon>
        <taxon>Daucus sect. Daucus</taxon>
    </lineage>
</organism>
<dbReference type="Gramene" id="KZM96436">
    <property type="protein sequence ID" value="KZM96436"/>
    <property type="gene ID" value="DCAR_019678"/>
</dbReference>